<dbReference type="PANTHER" id="PTHR31223:SF70">
    <property type="entry name" value="LOG FAMILY PROTEIN YJL055W"/>
    <property type="match status" value="1"/>
</dbReference>
<dbReference type="AlphaFoldDB" id="A0AAN6GLG5"/>
<dbReference type="InterPro" id="IPR031100">
    <property type="entry name" value="LOG_fam"/>
</dbReference>
<sequence>MADSSSTTASTPASVCVFCGSSPGQDSVFLEAAADVGASIAAQGWRLVYGGGQRGCMGQVSSAALEAGGSVLGVMPRVMLAKARGHAVEDDPGRAAGGAAAGSNEGTGARTLQASEQDAHRLETIAVDSMHERKRIMADQSPLGFIGLPGGFGTFEEVFEMVTWTQLGIHRKPMVLLNINGFFSPLKALIDQAISSGFITESNRGLVTFVDADADWGKHVVEAVKRDHERLSSTQGYWDWNSATKTAP</sequence>
<reference evidence="2" key="1">
    <citation type="journal article" date="2023" name="PhytoFront">
        <title>Draft Genome Resources of Seven Strains of Tilletia horrida, Causal Agent of Kernel Smut of Rice.</title>
        <authorList>
            <person name="Khanal S."/>
            <person name="Antony Babu S."/>
            <person name="Zhou X.G."/>
        </authorList>
    </citation>
    <scope>NUCLEOTIDE SEQUENCE</scope>
    <source>
        <strain evidence="2">TX3</strain>
    </source>
</reference>
<dbReference type="GO" id="GO:0009691">
    <property type="term" value="P:cytokinin biosynthetic process"/>
    <property type="evidence" value="ECO:0007669"/>
    <property type="project" value="InterPro"/>
</dbReference>
<evidence type="ECO:0000313" key="3">
    <source>
        <dbReference type="Proteomes" id="UP001176521"/>
    </source>
</evidence>
<dbReference type="Proteomes" id="UP001176521">
    <property type="component" value="Unassembled WGS sequence"/>
</dbReference>
<keyword evidence="3" id="KW-1185">Reference proteome</keyword>
<dbReference type="EMBL" id="JAPDMQ010000018">
    <property type="protein sequence ID" value="KAK0540134.1"/>
    <property type="molecule type" value="Genomic_DNA"/>
</dbReference>
<protein>
    <submittedName>
        <fullName evidence="2">CCR4-NOT regulatory complex component</fullName>
    </submittedName>
</protein>
<organism evidence="2 3">
    <name type="scientific">Tilletia horrida</name>
    <dbReference type="NCBI Taxonomy" id="155126"/>
    <lineage>
        <taxon>Eukaryota</taxon>
        <taxon>Fungi</taxon>
        <taxon>Dikarya</taxon>
        <taxon>Basidiomycota</taxon>
        <taxon>Ustilaginomycotina</taxon>
        <taxon>Exobasidiomycetes</taxon>
        <taxon>Tilletiales</taxon>
        <taxon>Tilletiaceae</taxon>
        <taxon>Tilletia</taxon>
    </lineage>
</organism>
<comment type="caution">
    <text evidence="2">The sequence shown here is derived from an EMBL/GenBank/DDBJ whole genome shotgun (WGS) entry which is preliminary data.</text>
</comment>
<dbReference type="InterPro" id="IPR005269">
    <property type="entry name" value="LOG"/>
</dbReference>
<accession>A0AAN6GLG5</accession>
<gene>
    <name evidence="2" type="primary">CAF16_1</name>
    <name evidence="2" type="ORF">OC842_000616</name>
</gene>
<evidence type="ECO:0000256" key="1">
    <source>
        <dbReference type="SAM" id="MobiDB-lite"/>
    </source>
</evidence>
<dbReference type="Gene3D" id="3.40.50.450">
    <property type="match status" value="1"/>
</dbReference>
<evidence type="ECO:0000313" key="2">
    <source>
        <dbReference type="EMBL" id="KAK0540134.1"/>
    </source>
</evidence>
<dbReference type="NCBIfam" id="TIGR00730">
    <property type="entry name" value="Rossman fold protein, TIGR00730 family"/>
    <property type="match status" value="1"/>
</dbReference>
<dbReference type="PANTHER" id="PTHR31223">
    <property type="entry name" value="LOG FAMILY PROTEIN YJL055W"/>
    <property type="match status" value="1"/>
</dbReference>
<dbReference type="GO" id="GO:0016799">
    <property type="term" value="F:hydrolase activity, hydrolyzing N-glycosyl compounds"/>
    <property type="evidence" value="ECO:0007669"/>
    <property type="project" value="TreeGrafter"/>
</dbReference>
<dbReference type="SUPFAM" id="SSF102405">
    <property type="entry name" value="MCP/YpsA-like"/>
    <property type="match status" value="1"/>
</dbReference>
<dbReference type="GO" id="GO:0005829">
    <property type="term" value="C:cytosol"/>
    <property type="evidence" value="ECO:0007669"/>
    <property type="project" value="TreeGrafter"/>
</dbReference>
<dbReference type="Pfam" id="PF03641">
    <property type="entry name" value="Lysine_decarbox"/>
    <property type="match status" value="1"/>
</dbReference>
<name>A0AAN6GLG5_9BASI</name>
<proteinExistence type="predicted"/>
<feature type="region of interest" description="Disordered" evidence="1">
    <location>
        <begin position="89"/>
        <end position="113"/>
    </location>
</feature>